<accession>A0A2B7Y2S4</accession>
<reference evidence="5 6" key="1">
    <citation type="submission" date="2017-10" db="EMBL/GenBank/DDBJ databases">
        <title>Comparative genomics in systemic dimorphic fungi from Ajellomycetaceae.</title>
        <authorList>
            <person name="Munoz J.F."/>
            <person name="Mcewen J.G."/>
            <person name="Clay O.K."/>
            <person name="Cuomo C.A."/>
        </authorList>
    </citation>
    <scope>NUCLEOTIDE SEQUENCE [LARGE SCALE GENOMIC DNA]</scope>
    <source>
        <strain evidence="5 6">UAMH5409</strain>
    </source>
</reference>
<keyword evidence="4" id="KW-0732">Signal</keyword>
<dbReference type="SUPFAM" id="SSF74650">
    <property type="entry name" value="Galactose mutarotase-like"/>
    <property type="match status" value="1"/>
</dbReference>
<evidence type="ECO:0000256" key="2">
    <source>
        <dbReference type="ARBA" id="ARBA00023235"/>
    </source>
</evidence>
<evidence type="ECO:0008006" key="7">
    <source>
        <dbReference type="Google" id="ProtNLM"/>
    </source>
</evidence>
<dbReference type="InterPro" id="IPR047215">
    <property type="entry name" value="Galactose_mutarotase-like"/>
</dbReference>
<dbReference type="EMBL" id="PDNB01000004">
    <property type="protein sequence ID" value="PGH18384.1"/>
    <property type="molecule type" value="Genomic_DNA"/>
</dbReference>
<dbReference type="PANTHER" id="PTHR10091">
    <property type="entry name" value="ALDOSE-1-EPIMERASE"/>
    <property type="match status" value="1"/>
</dbReference>
<comment type="caution">
    <text evidence="5">The sequence shown here is derived from an EMBL/GenBank/DDBJ whole genome shotgun (WGS) entry which is preliminary data.</text>
</comment>
<evidence type="ECO:0000256" key="3">
    <source>
        <dbReference type="ARBA" id="ARBA00023277"/>
    </source>
</evidence>
<keyword evidence="2" id="KW-0413">Isomerase</keyword>
<evidence type="ECO:0000313" key="5">
    <source>
        <dbReference type="EMBL" id="PGH18384.1"/>
    </source>
</evidence>
<dbReference type="InterPro" id="IPR008183">
    <property type="entry name" value="Aldose_1/G6P_1-epimerase"/>
</dbReference>
<dbReference type="GO" id="GO:0033499">
    <property type="term" value="P:galactose catabolic process via UDP-galactose, Leloir pathway"/>
    <property type="evidence" value="ECO:0007669"/>
    <property type="project" value="TreeGrafter"/>
</dbReference>
<feature type="chain" id="PRO_5012337930" description="Aldose 1-epimerase" evidence="4">
    <location>
        <begin position="22"/>
        <end position="405"/>
    </location>
</feature>
<dbReference type="GO" id="GO:0004034">
    <property type="term" value="F:aldose 1-epimerase activity"/>
    <property type="evidence" value="ECO:0007669"/>
    <property type="project" value="TreeGrafter"/>
</dbReference>
<organism evidence="5 6">
    <name type="scientific">Helicocarpus griseus UAMH5409</name>
    <dbReference type="NCBI Taxonomy" id="1447875"/>
    <lineage>
        <taxon>Eukaryota</taxon>
        <taxon>Fungi</taxon>
        <taxon>Dikarya</taxon>
        <taxon>Ascomycota</taxon>
        <taxon>Pezizomycotina</taxon>
        <taxon>Eurotiomycetes</taxon>
        <taxon>Eurotiomycetidae</taxon>
        <taxon>Onygenales</taxon>
        <taxon>Ajellomycetaceae</taxon>
        <taxon>Helicocarpus</taxon>
    </lineage>
</organism>
<protein>
    <recommendedName>
        <fullName evidence="7">Aldose 1-epimerase</fullName>
    </recommendedName>
</protein>
<evidence type="ECO:0000256" key="1">
    <source>
        <dbReference type="ARBA" id="ARBA00006206"/>
    </source>
</evidence>
<dbReference type="Proteomes" id="UP000223968">
    <property type="component" value="Unassembled WGS sequence"/>
</dbReference>
<dbReference type="OrthoDB" id="274691at2759"/>
<evidence type="ECO:0000256" key="4">
    <source>
        <dbReference type="SAM" id="SignalP"/>
    </source>
</evidence>
<dbReference type="InterPro" id="IPR011013">
    <property type="entry name" value="Gal_mutarotase_sf_dom"/>
</dbReference>
<name>A0A2B7Y2S4_9EURO</name>
<dbReference type="InterPro" id="IPR014718">
    <property type="entry name" value="GH-type_carb-bd"/>
</dbReference>
<dbReference type="AlphaFoldDB" id="A0A2B7Y2S4"/>
<keyword evidence="3" id="KW-0119">Carbohydrate metabolism</keyword>
<dbReference type="PANTHER" id="PTHR10091:SF6">
    <property type="entry name" value="1-EPIMERASE, PUTATIVE (AFU_ORTHOLOGUE AFUA_3G13240)-RELATED"/>
    <property type="match status" value="1"/>
</dbReference>
<evidence type="ECO:0000313" key="6">
    <source>
        <dbReference type="Proteomes" id="UP000223968"/>
    </source>
</evidence>
<dbReference type="STRING" id="1447875.A0A2B7Y2S4"/>
<dbReference type="Pfam" id="PF01263">
    <property type="entry name" value="Aldose_epim"/>
    <property type="match status" value="1"/>
</dbReference>
<gene>
    <name evidence="5" type="ORF">AJ79_00451</name>
</gene>
<comment type="similarity">
    <text evidence="1">Belongs to the aldose epimerase family.</text>
</comment>
<dbReference type="GO" id="GO:0030246">
    <property type="term" value="F:carbohydrate binding"/>
    <property type="evidence" value="ECO:0007669"/>
    <property type="project" value="InterPro"/>
</dbReference>
<dbReference type="Gene3D" id="2.70.98.10">
    <property type="match status" value="1"/>
</dbReference>
<keyword evidence="6" id="KW-1185">Reference proteome</keyword>
<feature type="signal peptide" evidence="4">
    <location>
        <begin position="1"/>
        <end position="21"/>
    </location>
</feature>
<proteinExistence type="inferred from homology"/>
<dbReference type="GO" id="GO:0006006">
    <property type="term" value="P:glucose metabolic process"/>
    <property type="evidence" value="ECO:0007669"/>
    <property type="project" value="TreeGrafter"/>
</dbReference>
<sequence>MHKSSAFVLIASVLGAIPTNAQNVDPLKPYTIKAANIEATFIPYGARLTSLLVPDRSGKLQDVIFGYDDPKQYINDTLTDHTYTGSVLGPYANRIKNGTYELDGVTYEVPKNDNGVQALHSGDLGYDQRNWTVTAQTEDSITFTFHDTESEGFPGQVLTHATYSVNSSYVEGNENPQVQLTTKTVSVSLNKRTPIMLSNHMYWNLNAWKVATVVDDATLHLPLSGRFVKVDEVSAPTGELGDVEADLDGSLDFRTAKPVSQDFNNTGPMCGGECNGYDHCFLVDRPEGSADWSSSPETLTHILTVDSAKTGISMKVSANQKAVQVYTCNWMGGNIAVKQSQIDRNIEDGDGGVEFIQKYGCIAIEPQGWIDGLNNPEWGQLPYQTFSSHDGPAVNWATYVFGTNE</sequence>
<dbReference type="CDD" id="cd09019">
    <property type="entry name" value="galactose_mutarotase_like"/>
    <property type="match status" value="1"/>
</dbReference>